<protein>
    <recommendedName>
        <fullName evidence="4 14">Undecaprenyl-diphosphatase</fullName>
        <ecNumber evidence="3 14">3.6.1.27</ecNumber>
    </recommendedName>
    <alternativeName>
        <fullName evidence="12 14">Bacitracin resistance protein</fullName>
    </alternativeName>
    <alternativeName>
        <fullName evidence="11 14">Undecaprenyl pyrophosphate phosphatase</fullName>
    </alternativeName>
</protein>
<dbReference type="KEGG" id="bph:Bphy_0902"/>
<name>B2JG09_PARP8</name>
<keyword evidence="8 14" id="KW-1133">Transmembrane helix</keyword>
<keyword evidence="9 14" id="KW-0472">Membrane</keyword>
<feature type="transmembrane region" description="Helical" evidence="14">
    <location>
        <begin position="271"/>
        <end position="291"/>
    </location>
</feature>
<dbReference type="PANTHER" id="PTHR30622">
    <property type="entry name" value="UNDECAPRENYL-DIPHOSPHATASE"/>
    <property type="match status" value="1"/>
</dbReference>
<dbReference type="eggNOG" id="COG1968">
    <property type="taxonomic scope" value="Bacteria"/>
</dbReference>
<evidence type="ECO:0000256" key="5">
    <source>
        <dbReference type="ARBA" id="ARBA00022475"/>
    </source>
</evidence>
<feature type="transmembrane region" description="Helical" evidence="14">
    <location>
        <begin position="109"/>
        <end position="127"/>
    </location>
</feature>
<dbReference type="STRING" id="391038.Bphy_0902"/>
<keyword evidence="6 14" id="KW-0812">Transmembrane</keyword>
<evidence type="ECO:0000256" key="2">
    <source>
        <dbReference type="ARBA" id="ARBA00010621"/>
    </source>
</evidence>
<feature type="transmembrane region" description="Helical" evidence="14">
    <location>
        <begin position="66"/>
        <end position="85"/>
    </location>
</feature>
<dbReference type="GO" id="GO:0071555">
    <property type="term" value="P:cell wall organization"/>
    <property type="evidence" value="ECO:0007669"/>
    <property type="project" value="UniProtKB-KW"/>
</dbReference>
<dbReference type="GO" id="GO:0009252">
    <property type="term" value="P:peptidoglycan biosynthetic process"/>
    <property type="evidence" value="ECO:0007669"/>
    <property type="project" value="UniProtKB-KW"/>
</dbReference>
<dbReference type="EC" id="3.6.1.27" evidence="3 14"/>
<dbReference type="PANTHER" id="PTHR30622:SF4">
    <property type="entry name" value="UNDECAPRENYL-DIPHOSPHATASE"/>
    <property type="match status" value="1"/>
</dbReference>
<dbReference type="InterPro" id="IPR003824">
    <property type="entry name" value="UppP"/>
</dbReference>
<comment type="catalytic activity">
    <reaction evidence="13 14">
        <text>di-trans,octa-cis-undecaprenyl diphosphate + H2O = di-trans,octa-cis-undecaprenyl phosphate + phosphate + H(+)</text>
        <dbReference type="Rhea" id="RHEA:28094"/>
        <dbReference type="ChEBI" id="CHEBI:15377"/>
        <dbReference type="ChEBI" id="CHEBI:15378"/>
        <dbReference type="ChEBI" id="CHEBI:43474"/>
        <dbReference type="ChEBI" id="CHEBI:58405"/>
        <dbReference type="ChEBI" id="CHEBI:60392"/>
        <dbReference type="EC" id="3.6.1.27"/>
    </reaction>
</comment>
<comment type="similarity">
    <text evidence="2 14">Belongs to the UppP family.</text>
</comment>
<keyword evidence="14" id="KW-0133">Cell shape</keyword>
<evidence type="ECO:0000313" key="15">
    <source>
        <dbReference type="EMBL" id="ACC70091.1"/>
    </source>
</evidence>
<keyword evidence="5 14" id="KW-1003">Cell membrane</keyword>
<dbReference type="Pfam" id="PF02673">
    <property type="entry name" value="BacA"/>
    <property type="match status" value="1"/>
</dbReference>
<gene>
    <name evidence="14" type="primary">uppP</name>
    <name evidence="15" type="ordered locus">Bphy_0902</name>
</gene>
<comment type="miscellaneous">
    <text evidence="14">Bacitracin is thought to be involved in the inhibition of peptidoglycan synthesis by sequestering undecaprenyl diphosphate, thereby reducing the pool of lipid carrier available.</text>
</comment>
<keyword evidence="16" id="KW-1185">Reference proteome</keyword>
<evidence type="ECO:0000256" key="9">
    <source>
        <dbReference type="ARBA" id="ARBA00023136"/>
    </source>
</evidence>
<proteinExistence type="inferred from homology"/>
<dbReference type="GO" id="GO:0046677">
    <property type="term" value="P:response to antibiotic"/>
    <property type="evidence" value="ECO:0007669"/>
    <property type="project" value="UniProtKB-UniRule"/>
</dbReference>
<evidence type="ECO:0000256" key="4">
    <source>
        <dbReference type="ARBA" id="ARBA00021581"/>
    </source>
</evidence>
<keyword evidence="14" id="KW-0573">Peptidoglycan synthesis</keyword>
<comment type="subcellular location">
    <subcellularLocation>
        <location evidence="14">Cell inner membrane</location>
        <topology evidence="14">Multi-pass membrane protein</topology>
    </subcellularLocation>
    <subcellularLocation>
        <location evidence="1">Cell membrane</location>
        <topology evidence="1">Multi-pass membrane protein</topology>
    </subcellularLocation>
</comment>
<sequence length="297" mass="32562">MLDIMLRQAVHPPHFFQKDRRVSLSFLIFLSVLQGVTELFPVSSLGHTLLVPALFGMHIDKHAPQLLPFLVALHLGTAFALLWYFRARWIALISGFFASLSGRHNDEGHLMWALIIGTIPAGLVGLLLEKRLERVFHDLRIVAIALIVNGILLWLGDRLQRSRPHQAPEKLTFKQAFLVGLAQIGALIPGFSRSGLTMIAGNGAGLTAEKAAEFSFLLGTPIIFAAGVLELPKLFHAPGQLADALLGGVLTAIAAYLSVRFLMRYFEGRGRLAAFGVYCVIAGVVFLGWFMTHPQPV</sequence>
<dbReference type="GO" id="GO:0005886">
    <property type="term" value="C:plasma membrane"/>
    <property type="evidence" value="ECO:0007669"/>
    <property type="project" value="UniProtKB-SubCell"/>
</dbReference>
<evidence type="ECO:0000256" key="13">
    <source>
        <dbReference type="ARBA" id="ARBA00047594"/>
    </source>
</evidence>
<dbReference type="GO" id="GO:0050380">
    <property type="term" value="F:undecaprenyl-diphosphatase activity"/>
    <property type="evidence" value="ECO:0007669"/>
    <property type="project" value="UniProtKB-UniRule"/>
</dbReference>
<evidence type="ECO:0000256" key="1">
    <source>
        <dbReference type="ARBA" id="ARBA00004651"/>
    </source>
</evidence>
<accession>B2JG09</accession>
<reference evidence="16" key="1">
    <citation type="journal article" date="2014" name="Stand. Genomic Sci.">
        <title>Complete genome sequence of Burkholderia phymatum STM815(T), a broad host range and efficient nitrogen-fixing symbiont of Mimosa species.</title>
        <authorList>
            <person name="Moulin L."/>
            <person name="Klonowska A."/>
            <person name="Caroline B."/>
            <person name="Booth K."/>
            <person name="Vriezen J.A."/>
            <person name="Melkonian R."/>
            <person name="James E.K."/>
            <person name="Young J.P."/>
            <person name="Bena G."/>
            <person name="Hauser L."/>
            <person name="Land M."/>
            <person name="Kyrpides N."/>
            <person name="Bruce D."/>
            <person name="Chain P."/>
            <person name="Copeland A."/>
            <person name="Pitluck S."/>
            <person name="Woyke T."/>
            <person name="Lizotte-Waniewski M."/>
            <person name="Bristow J."/>
            <person name="Riley M."/>
        </authorList>
    </citation>
    <scope>NUCLEOTIDE SEQUENCE [LARGE SCALE GENOMIC DNA]</scope>
    <source>
        <strain evidence="16">DSM 17167 / CIP 108236 / LMG 21445 / STM815</strain>
    </source>
</reference>
<feature type="transmembrane region" description="Helical" evidence="14">
    <location>
        <begin position="211"/>
        <end position="229"/>
    </location>
</feature>
<organism evidence="15 16">
    <name type="scientific">Paraburkholderia phymatum (strain DSM 17167 / CIP 108236 / LMG 21445 / STM815)</name>
    <name type="common">Burkholderia phymatum</name>
    <dbReference type="NCBI Taxonomy" id="391038"/>
    <lineage>
        <taxon>Bacteria</taxon>
        <taxon>Pseudomonadati</taxon>
        <taxon>Pseudomonadota</taxon>
        <taxon>Betaproteobacteria</taxon>
        <taxon>Burkholderiales</taxon>
        <taxon>Burkholderiaceae</taxon>
        <taxon>Paraburkholderia</taxon>
    </lineage>
</organism>
<evidence type="ECO:0000256" key="11">
    <source>
        <dbReference type="ARBA" id="ARBA00032707"/>
    </source>
</evidence>
<evidence type="ECO:0000313" key="16">
    <source>
        <dbReference type="Proteomes" id="UP000001192"/>
    </source>
</evidence>
<feature type="transmembrane region" description="Helical" evidence="14">
    <location>
        <begin position="139"/>
        <end position="156"/>
    </location>
</feature>
<keyword evidence="10 14" id="KW-0046">Antibiotic resistance</keyword>
<dbReference type="Proteomes" id="UP000001192">
    <property type="component" value="Chromosome 1"/>
</dbReference>
<dbReference type="HAMAP" id="MF_01006">
    <property type="entry name" value="Undec_diphosphatase"/>
    <property type="match status" value="1"/>
</dbReference>
<keyword evidence="7 14" id="KW-0378">Hydrolase</keyword>
<evidence type="ECO:0000256" key="14">
    <source>
        <dbReference type="HAMAP-Rule" id="MF_01006"/>
    </source>
</evidence>
<dbReference type="GO" id="GO:0008360">
    <property type="term" value="P:regulation of cell shape"/>
    <property type="evidence" value="ECO:0007669"/>
    <property type="project" value="UniProtKB-KW"/>
</dbReference>
<evidence type="ECO:0000256" key="10">
    <source>
        <dbReference type="ARBA" id="ARBA00023251"/>
    </source>
</evidence>
<comment type="function">
    <text evidence="14">Catalyzes the dephosphorylation of undecaprenyl diphosphate (UPP). Confers resistance to bacitracin.</text>
</comment>
<evidence type="ECO:0000256" key="3">
    <source>
        <dbReference type="ARBA" id="ARBA00012374"/>
    </source>
</evidence>
<evidence type="ECO:0000256" key="6">
    <source>
        <dbReference type="ARBA" id="ARBA00022692"/>
    </source>
</evidence>
<keyword evidence="14" id="KW-0997">Cell inner membrane</keyword>
<dbReference type="EMBL" id="CP001043">
    <property type="protein sequence ID" value="ACC70091.1"/>
    <property type="molecule type" value="Genomic_DNA"/>
</dbReference>
<evidence type="ECO:0000256" key="8">
    <source>
        <dbReference type="ARBA" id="ARBA00022989"/>
    </source>
</evidence>
<dbReference type="HOGENOM" id="CLU_060296_1_1_4"/>
<evidence type="ECO:0000256" key="7">
    <source>
        <dbReference type="ARBA" id="ARBA00022801"/>
    </source>
</evidence>
<dbReference type="AlphaFoldDB" id="B2JG09"/>
<feature type="transmembrane region" description="Helical" evidence="14">
    <location>
        <begin position="241"/>
        <end position="259"/>
    </location>
</feature>
<evidence type="ECO:0000256" key="12">
    <source>
        <dbReference type="ARBA" id="ARBA00032932"/>
    </source>
</evidence>
<keyword evidence="14" id="KW-0961">Cell wall biogenesis/degradation</keyword>
<feature type="transmembrane region" description="Helical" evidence="14">
    <location>
        <begin position="21"/>
        <end position="36"/>
    </location>
</feature>